<dbReference type="Proteomes" id="UP000094569">
    <property type="component" value="Unassembled WGS sequence"/>
</dbReference>
<proteinExistence type="predicted"/>
<dbReference type="AlphaFoldDB" id="A0A1E3B6T1"/>
<keyword evidence="2" id="KW-1133">Transmembrane helix</keyword>
<keyword evidence="2" id="KW-0812">Transmembrane</keyword>
<evidence type="ECO:0000313" key="3">
    <source>
        <dbReference type="EMBL" id="ODM16634.1"/>
    </source>
</evidence>
<feature type="transmembrane region" description="Helical" evidence="2">
    <location>
        <begin position="12"/>
        <end position="37"/>
    </location>
</feature>
<dbReference type="EMBL" id="JXNT01000011">
    <property type="protein sequence ID" value="ODM16634.1"/>
    <property type="molecule type" value="Genomic_DNA"/>
</dbReference>
<evidence type="ECO:0000313" key="4">
    <source>
        <dbReference type="Proteomes" id="UP000094569"/>
    </source>
</evidence>
<gene>
    <name evidence="3" type="ORF">SI65_08141</name>
</gene>
<name>A0A1E3B6T1_ASPCR</name>
<keyword evidence="2" id="KW-0472">Membrane</keyword>
<organism evidence="3 4">
    <name type="scientific">Aspergillus cristatus</name>
    <name type="common">Chinese Fuzhuan brick tea-fermentation fungus</name>
    <name type="synonym">Eurotium cristatum</name>
    <dbReference type="NCBI Taxonomy" id="573508"/>
    <lineage>
        <taxon>Eukaryota</taxon>
        <taxon>Fungi</taxon>
        <taxon>Dikarya</taxon>
        <taxon>Ascomycota</taxon>
        <taxon>Pezizomycotina</taxon>
        <taxon>Eurotiomycetes</taxon>
        <taxon>Eurotiomycetidae</taxon>
        <taxon>Eurotiales</taxon>
        <taxon>Aspergillaceae</taxon>
        <taxon>Aspergillus</taxon>
        <taxon>Aspergillus subgen. Aspergillus</taxon>
    </lineage>
</organism>
<keyword evidence="4" id="KW-1185">Reference proteome</keyword>
<comment type="caution">
    <text evidence="3">The sequence shown here is derived from an EMBL/GenBank/DDBJ whole genome shotgun (WGS) entry which is preliminary data.</text>
</comment>
<feature type="region of interest" description="Disordered" evidence="1">
    <location>
        <begin position="57"/>
        <end position="76"/>
    </location>
</feature>
<reference evidence="3 4" key="1">
    <citation type="journal article" date="2016" name="BMC Genomics">
        <title>Comparative genomic and transcriptomic analyses of the Fuzhuan brick tea-fermentation fungus Aspergillus cristatus.</title>
        <authorList>
            <person name="Ge Y."/>
            <person name="Wang Y."/>
            <person name="Liu Y."/>
            <person name="Tan Y."/>
            <person name="Ren X."/>
            <person name="Zhang X."/>
            <person name="Hyde K.D."/>
            <person name="Liu Y."/>
            <person name="Liu Z."/>
        </authorList>
    </citation>
    <scope>NUCLEOTIDE SEQUENCE [LARGE SCALE GENOMIC DNA]</scope>
    <source>
        <strain evidence="3 4">GZAAS20.1005</strain>
    </source>
</reference>
<sequence>MAAGNAESSFLYFGAIAMLIVIITLCFCIAAIVQYYFPLSCPLIYHPRTLDDYIHVKTGHHPPTQHPPKPDETSFRGMATSVESDESYELKDMGENNASPTISLGQPRIWIRAV</sequence>
<protein>
    <submittedName>
        <fullName evidence="3">Uncharacterized protein</fullName>
    </submittedName>
</protein>
<dbReference type="VEuPathDB" id="FungiDB:SI65_08141"/>
<evidence type="ECO:0000256" key="2">
    <source>
        <dbReference type="SAM" id="Phobius"/>
    </source>
</evidence>
<evidence type="ECO:0000256" key="1">
    <source>
        <dbReference type="SAM" id="MobiDB-lite"/>
    </source>
</evidence>
<accession>A0A1E3B6T1</accession>